<dbReference type="InterPro" id="IPR008965">
    <property type="entry name" value="CBM2/CBM3_carb-bd_dom_sf"/>
</dbReference>
<feature type="non-terminal residue" evidence="3">
    <location>
        <position position="1"/>
    </location>
</feature>
<accession>A0A2M6YV12</accession>
<dbReference type="InterPro" id="IPR002105">
    <property type="entry name" value="Dockerin_1_rpt"/>
</dbReference>
<dbReference type="EMBL" id="PEWY01000039">
    <property type="protein sequence ID" value="PIU37331.1"/>
    <property type="molecule type" value="Genomic_DNA"/>
</dbReference>
<dbReference type="PROSITE" id="PS00018">
    <property type="entry name" value="EF_HAND_1"/>
    <property type="match status" value="1"/>
</dbReference>
<feature type="transmembrane region" description="Helical" evidence="1">
    <location>
        <begin position="16"/>
        <end position="34"/>
    </location>
</feature>
<feature type="domain" description="Dockerin" evidence="2">
    <location>
        <begin position="671"/>
        <end position="735"/>
    </location>
</feature>
<organism evidence="3 4">
    <name type="scientific">Candidatus Roizmanbacteria bacterium CG07_land_8_20_14_0_80_34_15</name>
    <dbReference type="NCBI Taxonomy" id="1974849"/>
    <lineage>
        <taxon>Bacteria</taxon>
        <taxon>Candidatus Roizmaniibacteriota</taxon>
    </lineage>
</organism>
<dbReference type="PROSITE" id="PS51766">
    <property type="entry name" value="DOCKERIN"/>
    <property type="match status" value="1"/>
</dbReference>
<dbReference type="InterPro" id="IPR018247">
    <property type="entry name" value="EF_Hand_1_Ca_BS"/>
</dbReference>
<keyword evidence="1" id="KW-1133">Transmembrane helix</keyword>
<evidence type="ECO:0000313" key="3">
    <source>
        <dbReference type="EMBL" id="PIU37331.1"/>
    </source>
</evidence>
<protein>
    <recommendedName>
        <fullName evidence="2">Dockerin domain-containing protein</fullName>
    </recommendedName>
</protein>
<dbReference type="Gene3D" id="2.60.40.680">
    <property type="match status" value="1"/>
</dbReference>
<sequence>FGEVVIINKSMKKIKLLMIAVVIIAGSLFMWQYVNNFLSKSRAAVDRVDLTLSPKSGALKVGEEKTVVLLIKPQLIDGNEKISGIDLTIAAEGNISILGLTPPAPFPLGSNTNLKGAQLINDVKEKQARIAYVYSNPSSELASILQIQLRIKGTAPGSGKLVINKEKTEIAGIATGNVFELGLVDETNFSVDGQAGPSVTLQISPKTTQKKVGEAFPLTFQITDTPEGKGISAFTINLSYDKDLLEIISVGDPIDAVTNGDKDKFTQGKKEINQNKGEIILSYLSTVPQDQLPKKPKIEIQVKGKKTGTGEFKIVSAQVTGNIAENEYQTSIENASYDITSAVVPICQSFTDDFSGESLNESNWRFVSWTNGYGTVGTAGTLNIHLPSSTEVGAKSTFVESKKILIGNFSSEITLISRNDLSTYEFFQFNNKAYGEAVTGGFGFRILNGSLYTEVYGTDNPNNPGPSNHNIPISNTTPIKLKLEKVGNTAKMSIDKMGGQGYQIIRVFENFSTNSGYVIAGVQHTGSANLAISASFDNYSQTCLNPSVTPTPSEGNIKLNLKLKFQGILGKPSDALNKMAIKIKLLNESTGAATDYRSADFTADDKGIWSGNISFNADVNAKYTLYVKGAYHLQKKICDEKPTETATGTYRCDRGKITLNAGDNNFDLSGIVLLAGDLPVQDGSVTAYDTSLVRNNLGKTDTDEVSNADVNRDGKVDTQDYSLIIASLSVKNDEE</sequence>
<dbReference type="CDD" id="cd14256">
    <property type="entry name" value="Dockerin_I"/>
    <property type="match status" value="1"/>
</dbReference>
<dbReference type="Gene3D" id="1.10.1330.10">
    <property type="entry name" value="Dockerin domain"/>
    <property type="match status" value="1"/>
</dbReference>
<keyword evidence="1" id="KW-0472">Membrane</keyword>
<keyword evidence="1" id="KW-0812">Transmembrane</keyword>
<dbReference type="Proteomes" id="UP000230184">
    <property type="component" value="Unassembled WGS sequence"/>
</dbReference>
<gene>
    <name evidence="3" type="ORF">COT02_01355</name>
</gene>
<dbReference type="SUPFAM" id="SSF63446">
    <property type="entry name" value="Type I dockerin domain"/>
    <property type="match status" value="1"/>
</dbReference>
<dbReference type="GO" id="GO:0030246">
    <property type="term" value="F:carbohydrate binding"/>
    <property type="evidence" value="ECO:0007669"/>
    <property type="project" value="InterPro"/>
</dbReference>
<dbReference type="SUPFAM" id="SSF49384">
    <property type="entry name" value="Carbohydrate-binding domain"/>
    <property type="match status" value="1"/>
</dbReference>
<dbReference type="Pfam" id="PF00404">
    <property type="entry name" value="Dockerin_1"/>
    <property type="match status" value="1"/>
</dbReference>
<dbReference type="GO" id="GO:0004553">
    <property type="term" value="F:hydrolase activity, hydrolyzing O-glycosyl compounds"/>
    <property type="evidence" value="ECO:0007669"/>
    <property type="project" value="InterPro"/>
</dbReference>
<name>A0A2M6YV12_9BACT</name>
<dbReference type="InterPro" id="IPR036439">
    <property type="entry name" value="Dockerin_dom_sf"/>
</dbReference>
<evidence type="ECO:0000259" key="2">
    <source>
        <dbReference type="PROSITE" id="PS51766"/>
    </source>
</evidence>
<proteinExistence type="predicted"/>
<dbReference type="AlphaFoldDB" id="A0A2M6YV12"/>
<reference evidence="4" key="1">
    <citation type="submission" date="2017-09" db="EMBL/GenBank/DDBJ databases">
        <title>Depth-based differentiation of microbial function through sediment-hosted aquifers and enrichment of novel symbionts in the deep terrestrial subsurface.</title>
        <authorList>
            <person name="Probst A.J."/>
            <person name="Ladd B."/>
            <person name="Jarett J.K."/>
            <person name="Geller-Mcgrath D.E."/>
            <person name="Sieber C.M.K."/>
            <person name="Emerson J.B."/>
            <person name="Anantharaman K."/>
            <person name="Thomas B.C."/>
            <person name="Malmstrom R."/>
            <person name="Stieglmeier M."/>
            <person name="Klingl A."/>
            <person name="Woyke T."/>
            <person name="Ryan C.M."/>
            <person name="Banfield J.F."/>
        </authorList>
    </citation>
    <scope>NUCLEOTIDE SEQUENCE [LARGE SCALE GENOMIC DNA]</scope>
</reference>
<dbReference type="GO" id="GO:0000272">
    <property type="term" value="P:polysaccharide catabolic process"/>
    <property type="evidence" value="ECO:0007669"/>
    <property type="project" value="InterPro"/>
</dbReference>
<comment type="caution">
    <text evidence="3">The sequence shown here is derived from an EMBL/GenBank/DDBJ whole genome shotgun (WGS) entry which is preliminary data.</text>
</comment>
<evidence type="ECO:0000256" key="1">
    <source>
        <dbReference type="SAM" id="Phobius"/>
    </source>
</evidence>
<evidence type="ECO:0000313" key="4">
    <source>
        <dbReference type="Proteomes" id="UP000230184"/>
    </source>
</evidence>
<dbReference type="InterPro" id="IPR016134">
    <property type="entry name" value="Dockerin_dom"/>
</dbReference>